<dbReference type="Proteomes" id="UP000236327">
    <property type="component" value="Unassembled WGS sequence"/>
</dbReference>
<organism evidence="1 2">
    <name type="scientific">Novosphingobium guangzhouense</name>
    <dbReference type="NCBI Taxonomy" id="1850347"/>
    <lineage>
        <taxon>Bacteria</taxon>
        <taxon>Pseudomonadati</taxon>
        <taxon>Pseudomonadota</taxon>
        <taxon>Alphaproteobacteria</taxon>
        <taxon>Sphingomonadales</taxon>
        <taxon>Sphingomonadaceae</taxon>
        <taxon>Novosphingobium</taxon>
    </lineage>
</organism>
<evidence type="ECO:0000313" key="1">
    <source>
        <dbReference type="EMBL" id="PNU02504.1"/>
    </source>
</evidence>
<gene>
    <name evidence="1" type="ORF">A8V01_08975</name>
</gene>
<dbReference type="AlphaFoldDB" id="A0A2K2FUR6"/>
<comment type="caution">
    <text evidence="1">The sequence shown here is derived from an EMBL/GenBank/DDBJ whole genome shotgun (WGS) entry which is preliminary data.</text>
</comment>
<protein>
    <submittedName>
        <fullName evidence="1">Uncharacterized protein</fullName>
    </submittedName>
</protein>
<dbReference type="RefSeq" id="WP_103098671.1">
    <property type="nucleotide sequence ID" value="NZ_LYMM01000073.1"/>
</dbReference>
<evidence type="ECO:0000313" key="2">
    <source>
        <dbReference type="Proteomes" id="UP000236327"/>
    </source>
</evidence>
<name>A0A2K2FUR6_9SPHN</name>
<dbReference type="OrthoDB" id="7507928at2"/>
<reference evidence="1 2" key="1">
    <citation type="submission" date="2016-05" db="EMBL/GenBank/DDBJ databases">
        <title>Complete genome sequence of Novosphingobium guangzhouense SA925(T).</title>
        <authorList>
            <person name="Sha S."/>
        </authorList>
    </citation>
    <scope>NUCLEOTIDE SEQUENCE [LARGE SCALE GENOMIC DNA]</scope>
    <source>
        <strain evidence="1 2">SA925</strain>
    </source>
</reference>
<keyword evidence="2" id="KW-1185">Reference proteome</keyword>
<sequence>MRGGIAREDVHYRIGPLTTYADAAELERKFRKAGSGERIVYAIGPGVTSGVPAAALARRWQAQGLCHLARRRDPGGAGWQYFIEKRPNAAVSAIAPSQGCSIAGRPEEQLLAVLARVAGPLPSLDLLAERARLPHRQAADYRLRLLVQGGFIKIRREGVNRFVEILKTGDSL</sequence>
<accession>A0A2K2FUR6</accession>
<dbReference type="EMBL" id="LYMM01000073">
    <property type="protein sequence ID" value="PNU02504.1"/>
    <property type="molecule type" value="Genomic_DNA"/>
</dbReference>
<proteinExistence type="predicted"/>